<accession>A0ABM8FLT2</accession>
<dbReference type="EMBL" id="AP027370">
    <property type="protein sequence ID" value="BDY12422.1"/>
    <property type="molecule type" value="Genomic_DNA"/>
</dbReference>
<evidence type="ECO:0000313" key="2">
    <source>
        <dbReference type="Proteomes" id="UP001321445"/>
    </source>
</evidence>
<proteinExistence type="predicted"/>
<organism evidence="1 2">
    <name type="scientific">Hydrogenimonas cancrithermarum</name>
    <dbReference type="NCBI Taxonomy" id="2993563"/>
    <lineage>
        <taxon>Bacteria</taxon>
        <taxon>Pseudomonadati</taxon>
        <taxon>Campylobacterota</taxon>
        <taxon>Epsilonproteobacteria</taxon>
        <taxon>Campylobacterales</taxon>
        <taxon>Hydrogenimonadaceae</taxon>
        <taxon>Hydrogenimonas</taxon>
    </lineage>
</organism>
<protein>
    <submittedName>
        <fullName evidence="1">Uncharacterized protein</fullName>
    </submittedName>
</protein>
<name>A0ABM8FLT2_9BACT</name>
<dbReference type="PROSITE" id="PS51257">
    <property type="entry name" value="PROKAR_LIPOPROTEIN"/>
    <property type="match status" value="1"/>
</dbReference>
<dbReference type="RefSeq" id="WP_286337618.1">
    <property type="nucleotide sequence ID" value="NZ_AP027370.1"/>
</dbReference>
<dbReference type="SUPFAM" id="SSF160387">
    <property type="entry name" value="NosL/MerB-like"/>
    <property type="match status" value="1"/>
</dbReference>
<evidence type="ECO:0000313" key="1">
    <source>
        <dbReference type="EMBL" id="BDY12422.1"/>
    </source>
</evidence>
<keyword evidence="2" id="KW-1185">Reference proteome</keyword>
<reference evidence="1 2" key="1">
    <citation type="submission" date="2023-03" db="EMBL/GenBank/DDBJ databases">
        <title>Description of Hydrogenimonas sp. ISO32.</title>
        <authorList>
            <person name="Mino S."/>
            <person name="Fukazawa S."/>
            <person name="Sawabe T."/>
        </authorList>
    </citation>
    <scope>NUCLEOTIDE SEQUENCE [LARGE SCALE GENOMIC DNA]</scope>
    <source>
        <strain evidence="1 2">ISO32</strain>
    </source>
</reference>
<dbReference type="Proteomes" id="UP001321445">
    <property type="component" value="Chromosome"/>
</dbReference>
<gene>
    <name evidence="1" type="ORF">HCR_07340</name>
</gene>
<sequence length="159" mass="18078">MRWIGLFLLSLFILGGCGDKGGNVGIRSENGKPVDFKPGSVTCPQCHMDLKSMIDSAELVRKNGEVVVFDDPGCMVLWMEAHHVDPSHVRLWVYSRDMHRWIDATKAHYSQTDPTPMGYGFGAYEKPAKDRIPFEEMRLRVLRGLTLKDPKIRKKLLGY</sequence>